<dbReference type="RefSeq" id="XP_044685479.1">
    <property type="nucleotide sequence ID" value="XM_044817777.1"/>
</dbReference>
<dbReference type="PANTHER" id="PTHR47785:SF5">
    <property type="entry name" value="ZN(II)2CYS6 TRANSCRIPTION FACTOR (EUROFUNG)"/>
    <property type="match status" value="1"/>
</dbReference>
<dbReference type="AlphaFoldDB" id="A0A9P8IV27"/>
<dbReference type="PANTHER" id="PTHR47785">
    <property type="entry name" value="ZN(II)2CYS6 TRANSCRIPTION FACTOR (EUROFUNG)-RELATED-RELATED"/>
    <property type="match status" value="1"/>
</dbReference>
<sequence length="269" mass="30626">MCKDMLTKSLGRSAILQATLRSTKKPDNAHRKLFWSCLKTERFTSTSEREVASELGLEIANAKLIQYENQSSLLPDLEPSWSSPSAKGDKSYSLAVQHEQSWMYYLTDISLRKLEILIESFFATQQAEQHQPESVDLESFYRDILNTLADLDNQIMLDFINLPDSITFETDESGHSPDDLREYLRLRLIIIRHTLSRPALHFILHRGLDGLSMPLRAQAIDLANRALRIDRFLVTHGLTTHRHLGTWLGIRYCTCAALEIIAAAKSGIL</sequence>
<organism evidence="1 2">
    <name type="scientific">Fusarium musae</name>
    <dbReference type="NCBI Taxonomy" id="1042133"/>
    <lineage>
        <taxon>Eukaryota</taxon>
        <taxon>Fungi</taxon>
        <taxon>Dikarya</taxon>
        <taxon>Ascomycota</taxon>
        <taxon>Pezizomycotina</taxon>
        <taxon>Sordariomycetes</taxon>
        <taxon>Hypocreomycetidae</taxon>
        <taxon>Hypocreales</taxon>
        <taxon>Nectriaceae</taxon>
        <taxon>Fusarium</taxon>
    </lineage>
</organism>
<dbReference type="EMBL" id="JAHBCI010000001">
    <property type="protein sequence ID" value="KAG9506480.1"/>
    <property type="molecule type" value="Genomic_DNA"/>
</dbReference>
<dbReference type="InterPro" id="IPR053181">
    <property type="entry name" value="EcdB-like_regulator"/>
</dbReference>
<gene>
    <name evidence="1" type="ORF">J7337_000011</name>
</gene>
<reference evidence="1" key="1">
    <citation type="journal article" date="2021" name="Mol. Plant Microbe Interact.">
        <title>Telomere to telomere genome assembly of Fusarium musae F31, causal agent of crown rot disease of banana.</title>
        <authorList>
            <person name="Degradi L."/>
            <person name="Tava V."/>
            <person name="Kunova A."/>
            <person name="Cortesi P."/>
            <person name="Saracchi M."/>
            <person name="Pasquali M."/>
        </authorList>
    </citation>
    <scope>NUCLEOTIDE SEQUENCE</scope>
    <source>
        <strain evidence="1">F31</strain>
    </source>
</reference>
<accession>A0A9P8IV27</accession>
<name>A0A9P8IV27_9HYPO</name>
<dbReference type="Proteomes" id="UP000827133">
    <property type="component" value="Unassembled WGS sequence"/>
</dbReference>
<protein>
    <submittedName>
        <fullName evidence="1">Uncharacterized protein</fullName>
    </submittedName>
</protein>
<evidence type="ECO:0000313" key="1">
    <source>
        <dbReference type="EMBL" id="KAG9506480.1"/>
    </source>
</evidence>
<comment type="caution">
    <text evidence="1">The sequence shown here is derived from an EMBL/GenBank/DDBJ whole genome shotgun (WGS) entry which is preliminary data.</text>
</comment>
<evidence type="ECO:0000313" key="2">
    <source>
        <dbReference type="Proteomes" id="UP000827133"/>
    </source>
</evidence>
<dbReference type="GeneID" id="68307868"/>
<dbReference type="KEGG" id="fmu:J7337_000011"/>
<proteinExistence type="predicted"/>
<keyword evidence="2" id="KW-1185">Reference proteome</keyword>